<name>A0AA85JU27_TRIRE</name>
<dbReference type="AlphaFoldDB" id="A0AA85JU27"/>
<sequence length="135" mass="15724">MYNTYNSTTQDIENKGIHQIIDKPYDQKYFKELNTIQPDFTDMSLEQLKIAHWRGYSQICVQDAYTPQSEYRAQFADFIKDSKSYQKMQPYCICSIGNPITIVGMDIPRLYTGKCDLKRPQTESDLNKQLDGTAE</sequence>
<organism evidence="1 2">
    <name type="scientific">Trichobilharzia regenti</name>
    <name type="common">Nasal bird schistosome</name>
    <dbReference type="NCBI Taxonomy" id="157069"/>
    <lineage>
        <taxon>Eukaryota</taxon>
        <taxon>Metazoa</taxon>
        <taxon>Spiralia</taxon>
        <taxon>Lophotrochozoa</taxon>
        <taxon>Platyhelminthes</taxon>
        <taxon>Trematoda</taxon>
        <taxon>Digenea</taxon>
        <taxon>Strigeidida</taxon>
        <taxon>Schistosomatoidea</taxon>
        <taxon>Schistosomatidae</taxon>
        <taxon>Trichobilharzia</taxon>
    </lineage>
</organism>
<dbReference type="Proteomes" id="UP000050795">
    <property type="component" value="Unassembled WGS sequence"/>
</dbReference>
<accession>A0AA85JU27</accession>
<dbReference type="WBParaSite" id="TREG1_41110.1">
    <property type="protein sequence ID" value="TREG1_41110.1"/>
    <property type="gene ID" value="TREG1_41110"/>
</dbReference>
<evidence type="ECO:0000313" key="1">
    <source>
        <dbReference type="Proteomes" id="UP000050795"/>
    </source>
</evidence>
<reference evidence="2" key="2">
    <citation type="submission" date="2023-11" db="UniProtKB">
        <authorList>
            <consortium name="WormBaseParasite"/>
        </authorList>
    </citation>
    <scope>IDENTIFICATION</scope>
</reference>
<evidence type="ECO:0000313" key="2">
    <source>
        <dbReference type="WBParaSite" id="TREG1_41110.1"/>
    </source>
</evidence>
<reference evidence="1" key="1">
    <citation type="submission" date="2022-06" db="EMBL/GenBank/DDBJ databases">
        <authorList>
            <person name="Berger JAMES D."/>
            <person name="Berger JAMES D."/>
        </authorList>
    </citation>
    <scope>NUCLEOTIDE SEQUENCE [LARGE SCALE GENOMIC DNA]</scope>
</reference>
<protein>
    <submittedName>
        <fullName evidence="2">SPASM domain-containing protein</fullName>
    </submittedName>
</protein>
<keyword evidence="1" id="KW-1185">Reference proteome</keyword>
<proteinExistence type="predicted"/>